<sequence length="139" mass="15307">MSPRSDLQEVTLTVDAETVRAYAELTQDFNPIHLDPDFARQTPVGGVIAHGTMSICLLWQSVEQTFGALDFTDLRLDIRFASPVYLGEVITASGRLQEGAVGCYDVWVRGQDGRDRIAGVLKIHDKDEAAERLVDNTGD</sequence>
<dbReference type="SUPFAM" id="SSF54637">
    <property type="entry name" value="Thioesterase/thiol ester dehydrase-isomerase"/>
    <property type="match status" value="1"/>
</dbReference>
<dbReference type="Gene3D" id="3.10.129.10">
    <property type="entry name" value="Hotdog Thioesterase"/>
    <property type="match status" value="1"/>
</dbReference>
<organism evidence="2 3">
    <name type="scientific">Pollutimonas harenae</name>
    <dbReference type="NCBI Taxonomy" id="657015"/>
    <lineage>
        <taxon>Bacteria</taxon>
        <taxon>Pseudomonadati</taxon>
        <taxon>Pseudomonadota</taxon>
        <taxon>Betaproteobacteria</taxon>
        <taxon>Burkholderiales</taxon>
        <taxon>Alcaligenaceae</taxon>
        <taxon>Pollutimonas</taxon>
    </lineage>
</organism>
<dbReference type="PANTHER" id="PTHR43437">
    <property type="entry name" value="HYDROXYACYL-THIOESTER DEHYDRATASE TYPE 2, MITOCHONDRIAL-RELATED"/>
    <property type="match status" value="1"/>
</dbReference>
<evidence type="ECO:0000313" key="3">
    <source>
        <dbReference type="Proteomes" id="UP000554144"/>
    </source>
</evidence>
<dbReference type="OrthoDB" id="6703795at2"/>
<dbReference type="AlphaFoldDB" id="A0A853GPQ3"/>
<dbReference type="Proteomes" id="UP000554144">
    <property type="component" value="Unassembled WGS sequence"/>
</dbReference>
<name>A0A853GPQ3_9BURK</name>
<proteinExistence type="predicted"/>
<keyword evidence="3" id="KW-1185">Reference proteome</keyword>
<accession>A0A853GPQ3</accession>
<dbReference type="InterPro" id="IPR029069">
    <property type="entry name" value="HotDog_dom_sf"/>
</dbReference>
<dbReference type="CDD" id="cd03441">
    <property type="entry name" value="R_hydratase_like"/>
    <property type="match status" value="1"/>
</dbReference>
<dbReference type="RefSeq" id="WP_130038667.1">
    <property type="nucleotide sequence ID" value="NZ_JACCEV010000001.1"/>
</dbReference>
<dbReference type="GO" id="GO:0006633">
    <property type="term" value="P:fatty acid biosynthetic process"/>
    <property type="evidence" value="ECO:0007669"/>
    <property type="project" value="TreeGrafter"/>
</dbReference>
<comment type="caution">
    <text evidence="2">The sequence shown here is derived from an EMBL/GenBank/DDBJ whole genome shotgun (WGS) entry which is preliminary data.</text>
</comment>
<evidence type="ECO:0000313" key="2">
    <source>
        <dbReference type="EMBL" id="NYT84147.1"/>
    </source>
</evidence>
<dbReference type="GO" id="GO:0019171">
    <property type="term" value="F:(3R)-hydroxyacyl-[acyl-carrier-protein] dehydratase activity"/>
    <property type="evidence" value="ECO:0007669"/>
    <property type="project" value="TreeGrafter"/>
</dbReference>
<gene>
    <name evidence="2" type="ORF">H0A62_00900</name>
</gene>
<dbReference type="Pfam" id="PF01575">
    <property type="entry name" value="MaoC_dehydratas"/>
    <property type="match status" value="1"/>
</dbReference>
<evidence type="ECO:0000259" key="1">
    <source>
        <dbReference type="Pfam" id="PF01575"/>
    </source>
</evidence>
<dbReference type="InterPro" id="IPR002539">
    <property type="entry name" value="MaoC-like_dom"/>
</dbReference>
<dbReference type="EMBL" id="JACCEV010000001">
    <property type="protein sequence ID" value="NYT84147.1"/>
    <property type="molecule type" value="Genomic_DNA"/>
</dbReference>
<reference evidence="2 3" key="1">
    <citation type="submission" date="2020-07" db="EMBL/GenBank/DDBJ databases">
        <title>Taxonomic revisions and descriptions of new bacterial species based on genomic comparisons in the high-G+C-content subgroup of the family Alcaligenaceae.</title>
        <authorList>
            <person name="Szabo A."/>
            <person name="Felfoldi T."/>
        </authorList>
    </citation>
    <scope>NUCLEOTIDE SEQUENCE [LARGE SCALE GENOMIC DNA]</scope>
    <source>
        <strain evidence="2 3">DSM 25667</strain>
    </source>
</reference>
<feature type="domain" description="MaoC-like" evidence="1">
    <location>
        <begin position="8"/>
        <end position="98"/>
    </location>
</feature>
<dbReference type="InterPro" id="IPR050965">
    <property type="entry name" value="UPF0336/Enoyl-CoA_hydratase"/>
</dbReference>
<protein>
    <submittedName>
        <fullName evidence="2">MaoC family dehydratase</fullName>
    </submittedName>
</protein>
<dbReference type="PANTHER" id="PTHR43437:SF3">
    <property type="entry name" value="HYDROXYACYL-THIOESTER DEHYDRATASE TYPE 2, MITOCHONDRIAL"/>
    <property type="match status" value="1"/>
</dbReference>